<evidence type="ECO:0000313" key="17">
    <source>
        <dbReference type="Proteomes" id="UP001156870"/>
    </source>
</evidence>
<dbReference type="AlphaFoldDB" id="A0AA37TEU6"/>
<dbReference type="SUPFAM" id="SSF52540">
    <property type="entry name" value="P-loop containing nucleoside triphosphate hydrolases"/>
    <property type="match status" value="1"/>
</dbReference>
<evidence type="ECO:0000256" key="7">
    <source>
        <dbReference type="ARBA" id="ARBA00022840"/>
    </source>
</evidence>
<evidence type="ECO:0000256" key="12">
    <source>
        <dbReference type="SAM" id="Phobius"/>
    </source>
</evidence>
<keyword evidence="8" id="KW-0653">Protein transport</keyword>
<feature type="transmembrane region" description="Helical" evidence="12">
    <location>
        <begin position="310"/>
        <end position="332"/>
    </location>
</feature>
<sequence>MSTEAESLMQTSWTSEACNRVDPQSDSGLQALMLAAAILDQPCDALQSWHVHGKTDGRFEELDILQVAGRIGLRAKASTLRIDRLNRLSPPALVYDQLHQQYRVFEGEEAKIITLTDPLTKIRESVTLSSLKRRLAPRVILLSRKTSETPSQHRFGFRWFLPSILKHVDRFRGVIVASLLIQLFALVTPMLFQNVIDKVLVSRGLQSLDVLAIGLIALAVFDPLMAYFRGIIFTHLASCVNSELSARLFRHLVHLPLKYFGARQTGEIIARVRELDSIRNFLTGSALMMVLDLAFIGVFIIVMFSYAPQLTWLVLASLIIYLLVWTFIAPFLRARVTREFERGADNTAFLTETVTGIETLKSLAVGERFKRDWEAQLASYLKASFRTNMLGNWAGGVIGLVQKLLSALLLWFGVRLVMSGDLSIGQLVAFNMLAGHVTMPILRLAQVWQDFQHTGVSINRLGDILNEPTEAIASAGRSSLEKLDGEVELRKVTFRYTDTGNEVLRRLDLRIKAGEKIGITGMSGSGKSTITKLIQRLYVPQSGQVLVDGVDLALADPAMLRRQLGVVLQESFLFNGSVRENIALGATQTSQEKIEHVARLAGAHDFISELPGGYDAQVGERGGALSGGQRQRIAIARALLVNPSVLIFDEATSALDYESEAAIIRQLPKILEGRTAIMIAHRLNSMRLCDRIIVMDKGEIIEEGSHDQLLELNGQYAQLWKLQNGATGFH</sequence>
<dbReference type="CDD" id="cd18588">
    <property type="entry name" value="ABC_6TM_CyaB_HlyB_like"/>
    <property type="match status" value="1"/>
</dbReference>
<dbReference type="PROSITE" id="PS50929">
    <property type="entry name" value="ABC_TM1F"/>
    <property type="match status" value="1"/>
</dbReference>
<keyword evidence="10 12" id="KW-0472">Membrane</keyword>
<dbReference type="GO" id="GO:0030256">
    <property type="term" value="C:type I protein secretion system complex"/>
    <property type="evidence" value="ECO:0007669"/>
    <property type="project" value="InterPro"/>
</dbReference>
<evidence type="ECO:0000256" key="9">
    <source>
        <dbReference type="ARBA" id="ARBA00022989"/>
    </source>
</evidence>
<dbReference type="PROSITE" id="PS00211">
    <property type="entry name" value="ABC_TRANSPORTER_1"/>
    <property type="match status" value="1"/>
</dbReference>
<keyword evidence="4" id="KW-1003">Cell membrane</keyword>
<dbReference type="SMART" id="SM00382">
    <property type="entry name" value="AAA"/>
    <property type="match status" value="1"/>
</dbReference>
<dbReference type="FunFam" id="3.40.50.300:FF:000299">
    <property type="entry name" value="ABC transporter ATP-binding protein/permease"/>
    <property type="match status" value="1"/>
</dbReference>
<dbReference type="Pfam" id="PF00005">
    <property type="entry name" value="ABC_tran"/>
    <property type="match status" value="1"/>
</dbReference>
<gene>
    <name evidence="16" type="ORF">GCM10007877_34060</name>
</gene>
<dbReference type="NCBIfam" id="TIGR01846">
    <property type="entry name" value="type_I_sec_HlyB"/>
    <property type="match status" value="1"/>
</dbReference>
<feature type="transmembrane region" description="Helical" evidence="12">
    <location>
        <begin position="281"/>
        <end position="304"/>
    </location>
</feature>
<dbReference type="Pfam" id="PF00664">
    <property type="entry name" value="ABC_membrane"/>
    <property type="match status" value="1"/>
</dbReference>
<keyword evidence="5 12" id="KW-0812">Transmembrane</keyword>
<comment type="caution">
    <text evidence="16">The sequence shown here is derived from an EMBL/GenBank/DDBJ whole genome shotgun (WGS) entry which is preliminary data.</text>
</comment>
<feature type="transmembrane region" description="Helical" evidence="12">
    <location>
        <begin position="390"/>
        <end position="412"/>
    </location>
</feature>
<feature type="transmembrane region" description="Helical" evidence="12">
    <location>
        <begin position="174"/>
        <end position="196"/>
    </location>
</feature>
<feature type="transmembrane region" description="Helical" evidence="12">
    <location>
        <begin position="208"/>
        <end position="228"/>
    </location>
</feature>
<dbReference type="PANTHER" id="PTHR24221:SF654">
    <property type="entry name" value="ATP-BINDING CASSETTE SUB-FAMILY B MEMBER 6"/>
    <property type="match status" value="1"/>
</dbReference>
<name>A0AA37TEU6_9GAMM</name>
<dbReference type="GO" id="GO:0140359">
    <property type="term" value="F:ABC-type transporter activity"/>
    <property type="evidence" value="ECO:0007669"/>
    <property type="project" value="InterPro"/>
</dbReference>
<evidence type="ECO:0000256" key="8">
    <source>
        <dbReference type="ARBA" id="ARBA00022927"/>
    </source>
</evidence>
<dbReference type="InterPro" id="IPR003439">
    <property type="entry name" value="ABC_transporter-like_ATP-bd"/>
</dbReference>
<dbReference type="GO" id="GO:0043213">
    <property type="term" value="P:bacteriocin transport"/>
    <property type="evidence" value="ECO:0007669"/>
    <property type="project" value="UniProtKB-KW"/>
</dbReference>
<reference evidence="16 17" key="1">
    <citation type="journal article" date="2014" name="Int. J. Syst. Evol. Microbiol.">
        <title>Complete genome sequence of Corynebacterium casei LMG S-19264T (=DSM 44701T), isolated from a smear-ripened cheese.</title>
        <authorList>
            <consortium name="US DOE Joint Genome Institute (JGI-PGF)"/>
            <person name="Walter F."/>
            <person name="Albersmeier A."/>
            <person name="Kalinowski J."/>
            <person name="Ruckert C."/>
        </authorList>
    </citation>
    <scope>NUCLEOTIDE SEQUENCE [LARGE SCALE GENOMIC DNA]</scope>
    <source>
        <strain evidence="16 17">NBRC 110095</strain>
    </source>
</reference>
<dbReference type="Gene3D" id="3.40.50.300">
    <property type="entry name" value="P-loop containing nucleotide triphosphate hydrolases"/>
    <property type="match status" value="1"/>
</dbReference>
<dbReference type="GO" id="GO:0008233">
    <property type="term" value="F:peptidase activity"/>
    <property type="evidence" value="ECO:0007669"/>
    <property type="project" value="InterPro"/>
</dbReference>
<dbReference type="Gene3D" id="3.90.70.10">
    <property type="entry name" value="Cysteine proteinases"/>
    <property type="match status" value="1"/>
</dbReference>
<dbReference type="GO" id="GO:0034040">
    <property type="term" value="F:ATPase-coupled lipid transmembrane transporter activity"/>
    <property type="evidence" value="ECO:0007669"/>
    <property type="project" value="TreeGrafter"/>
</dbReference>
<dbReference type="RefSeq" id="WP_232593431.1">
    <property type="nucleotide sequence ID" value="NZ_BSPD01000087.1"/>
</dbReference>
<dbReference type="EMBL" id="BSPD01000087">
    <property type="protein sequence ID" value="GLS27687.1"/>
    <property type="molecule type" value="Genomic_DNA"/>
</dbReference>
<dbReference type="Gene3D" id="1.20.1560.10">
    <property type="entry name" value="ABC transporter type 1, transmembrane domain"/>
    <property type="match status" value="1"/>
</dbReference>
<dbReference type="PANTHER" id="PTHR24221">
    <property type="entry name" value="ATP-BINDING CASSETTE SUB-FAMILY B"/>
    <property type="match status" value="1"/>
</dbReference>
<dbReference type="InterPro" id="IPR039421">
    <property type="entry name" value="Type_1_exporter"/>
</dbReference>
<comment type="similarity">
    <text evidence="2">Belongs to the ABC transporter superfamily. Protein-1 exporter (TC 3.A.1.109) family.</text>
</comment>
<keyword evidence="11" id="KW-0080">Bacteriocin transport</keyword>
<dbReference type="InterPro" id="IPR010132">
    <property type="entry name" value="ATPase_T1SS_HlyB"/>
</dbReference>
<dbReference type="InterPro" id="IPR011527">
    <property type="entry name" value="ABC1_TM_dom"/>
</dbReference>
<evidence type="ECO:0000256" key="3">
    <source>
        <dbReference type="ARBA" id="ARBA00022448"/>
    </source>
</evidence>
<dbReference type="GO" id="GO:0005524">
    <property type="term" value="F:ATP binding"/>
    <property type="evidence" value="ECO:0007669"/>
    <property type="project" value="UniProtKB-KW"/>
</dbReference>
<organism evidence="16 17">
    <name type="scientific">Marinibactrum halimedae</name>
    <dbReference type="NCBI Taxonomy" id="1444977"/>
    <lineage>
        <taxon>Bacteria</taxon>
        <taxon>Pseudomonadati</taxon>
        <taxon>Pseudomonadota</taxon>
        <taxon>Gammaproteobacteria</taxon>
        <taxon>Cellvibrionales</taxon>
        <taxon>Cellvibrionaceae</taxon>
        <taxon>Marinibactrum</taxon>
    </lineage>
</organism>
<evidence type="ECO:0000259" key="15">
    <source>
        <dbReference type="PROSITE" id="PS50990"/>
    </source>
</evidence>
<feature type="domain" description="ABC transmembrane type-1" evidence="14">
    <location>
        <begin position="173"/>
        <end position="453"/>
    </location>
</feature>
<dbReference type="InterPro" id="IPR036640">
    <property type="entry name" value="ABC1_TM_sf"/>
</dbReference>
<evidence type="ECO:0000259" key="13">
    <source>
        <dbReference type="PROSITE" id="PS50893"/>
    </source>
</evidence>
<dbReference type="GO" id="GO:0030253">
    <property type="term" value="P:protein secretion by the type I secretion system"/>
    <property type="evidence" value="ECO:0007669"/>
    <property type="project" value="InterPro"/>
</dbReference>
<feature type="domain" description="Peptidase C39" evidence="15">
    <location>
        <begin position="20"/>
        <end position="142"/>
    </location>
</feature>
<keyword evidence="7" id="KW-0067">ATP-binding</keyword>
<evidence type="ECO:0000259" key="14">
    <source>
        <dbReference type="PROSITE" id="PS50929"/>
    </source>
</evidence>
<keyword evidence="6" id="KW-0547">Nucleotide-binding</keyword>
<keyword evidence="3" id="KW-0813">Transport</keyword>
<dbReference type="PROSITE" id="PS50990">
    <property type="entry name" value="PEPTIDASE_C39"/>
    <property type="match status" value="1"/>
</dbReference>
<keyword evidence="9 12" id="KW-1133">Transmembrane helix</keyword>
<comment type="subcellular location">
    <subcellularLocation>
        <location evidence="1">Cell membrane</location>
        <topology evidence="1">Multi-pass membrane protein</topology>
    </subcellularLocation>
</comment>
<protein>
    <submittedName>
        <fullName evidence="16">Peptidase C39</fullName>
    </submittedName>
</protein>
<dbReference type="PROSITE" id="PS50893">
    <property type="entry name" value="ABC_TRANSPORTER_2"/>
    <property type="match status" value="1"/>
</dbReference>
<dbReference type="Proteomes" id="UP001156870">
    <property type="component" value="Unassembled WGS sequence"/>
</dbReference>
<evidence type="ECO:0000256" key="5">
    <source>
        <dbReference type="ARBA" id="ARBA00022692"/>
    </source>
</evidence>
<evidence type="ECO:0000256" key="10">
    <source>
        <dbReference type="ARBA" id="ARBA00023136"/>
    </source>
</evidence>
<dbReference type="GO" id="GO:0016887">
    <property type="term" value="F:ATP hydrolysis activity"/>
    <property type="evidence" value="ECO:0007669"/>
    <property type="project" value="InterPro"/>
</dbReference>
<dbReference type="InterPro" id="IPR003593">
    <property type="entry name" value="AAA+_ATPase"/>
</dbReference>
<evidence type="ECO:0000256" key="2">
    <source>
        <dbReference type="ARBA" id="ARBA00006025"/>
    </source>
</evidence>
<accession>A0AA37TEU6</accession>
<dbReference type="GO" id="GO:0006508">
    <property type="term" value="P:proteolysis"/>
    <property type="evidence" value="ECO:0007669"/>
    <property type="project" value="InterPro"/>
</dbReference>
<feature type="domain" description="ABC transporter" evidence="13">
    <location>
        <begin position="487"/>
        <end position="722"/>
    </location>
</feature>
<dbReference type="GO" id="GO:0005886">
    <property type="term" value="C:plasma membrane"/>
    <property type="evidence" value="ECO:0007669"/>
    <property type="project" value="UniProtKB-SubCell"/>
</dbReference>
<evidence type="ECO:0000256" key="1">
    <source>
        <dbReference type="ARBA" id="ARBA00004651"/>
    </source>
</evidence>
<evidence type="ECO:0000256" key="4">
    <source>
        <dbReference type="ARBA" id="ARBA00022475"/>
    </source>
</evidence>
<dbReference type="SUPFAM" id="SSF90123">
    <property type="entry name" value="ABC transporter transmembrane region"/>
    <property type="match status" value="1"/>
</dbReference>
<evidence type="ECO:0000313" key="16">
    <source>
        <dbReference type="EMBL" id="GLS27687.1"/>
    </source>
</evidence>
<evidence type="ECO:0000256" key="6">
    <source>
        <dbReference type="ARBA" id="ARBA00022741"/>
    </source>
</evidence>
<dbReference type="InterPro" id="IPR017871">
    <property type="entry name" value="ABC_transporter-like_CS"/>
</dbReference>
<keyword evidence="17" id="KW-1185">Reference proteome</keyword>
<dbReference type="InterPro" id="IPR027417">
    <property type="entry name" value="P-loop_NTPase"/>
</dbReference>
<evidence type="ECO:0000256" key="11">
    <source>
        <dbReference type="ARBA" id="ARBA00043264"/>
    </source>
</evidence>
<proteinExistence type="inferred from homology"/>
<dbReference type="InterPro" id="IPR005074">
    <property type="entry name" value="Peptidase_C39"/>
</dbReference>